<proteinExistence type="predicted"/>
<accession>A0AAP0DZP8</accession>
<dbReference type="Gene3D" id="3.30.70.270">
    <property type="match status" value="1"/>
</dbReference>
<evidence type="ECO:0000313" key="3">
    <source>
        <dbReference type="EMBL" id="KAK9080124.1"/>
    </source>
</evidence>
<dbReference type="EMBL" id="JBCNJP010000003">
    <property type="protein sequence ID" value="KAK9080124.1"/>
    <property type="molecule type" value="Genomic_DNA"/>
</dbReference>
<evidence type="ECO:0000256" key="1">
    <source>
        <dbReference type="SAM" id="MobiDB-lite"/>
    </source>
</evidence>
<dbReference type="Pfam" id="PF00078">
    <property type="entry name" value="RVT_1"/>
    <property type="match status" value="1"/>
</dbReference>
<protein>
    <recommendedName>
        <fullName evidence="2">Reverse transcriptase domain-containing protein</fullName>
    </recommendedName>
</protein>
<dbReference type="SUPFAM" id="SSF56672">
    <property type="entry name" value="DNA/RNA polymerases"/>
    <property type="match status" value="1"/>
</dbReference>
<evidence type="ECO:0000259" key="2">
    <source>
        <dbReference type="Pfam" id="PF00078"/>
    </source>
</evidence>
<feature type="domain" description="Reverse transcriptase" evidence="2">
    <location>
        <begin position="382"/>
        <end position="452"/>
    </location>
</feature>
<dbReference type="Gene3D" id="3.10.10.10">
    <property type="entry name" value="HIV Type 1 Reverse Transcriptase, subunit A, domain 1"/>
    <property type="match status" value="1"/>
</dbReference>
<feature type="region of interest" description="Disordered" evidence="1">
    <location>
        <begin position="288"/>
        <end position="311"/>
    </location>
</feature>
<dbReference type="PANTHER" id="PTHR24559">
    <property type="entry name" value="TRANSPOSON TY3-I GAG-POL POLYPROTEIN"/>
    <property type="match status" value="1"/>
</dbReference>
<sequence>MKEIEELKKSKKLVEEESPLFPKHLDFNASGSSDPLGYGYKSAASFATAPKMTSQAAGYARITAGFSGAVPPESSQVRSKDPWTPLSLGSLAAPSQGYPFRSGAAITEPSIPMSYGYGPRIPVQNPDPGILTKCATGPIKLSVWKMTKKIHQRLDIPKYDPNSKKSESPRKPYRSHPYSKQDNQIVNAVDQDDDEEECPKEISYLLSKGHLKELLGRKKIKTQEVDKIPQRAASPPQDAQIINFISGGSDIYGTSYSSAKTHAKEYKSEQGDRPARTSTLTQDKLISFDESDRSHVQDPHHDSLVDLDPRDESGPFNLSSMHQLPTPWAVIRIESDKPVQQKRIKFTPEKNVIIQEEVDKLLKTKMIREVEYPKWLANVVVVQKKNGKWRVCVDYTDLNKACPKDPFPHPHIDVMVDATAGHEMLTFMDASAGFQKFQMEPCDQEHTTFMTLTVLRKPEMSGRMAKWAVKLSAYDIKYTLAGFKQPLETPGLNGLLLVRIETSNSKRRVRSSTVATAIDGGDANGGGGGRVTTGGGDKNSSTGIAMGMVPIRISSPVTSGDAVTVAGG</sequence>
<feature type="region of interest" description="Disordered" evidence="1">
    <location>
        <begin position="520"/>
        <end position="539"/>
    </location>
</feature>
<dbReference type="InterPro" id="IPR043502">
    <property type="entry name" value="DNA/RNA_pol_sf"/>
</dbReference>
<dbReference type="PANTHER" id="PTHR24559:SF431">
    <property type="entry name" value="RNA-DIRECTED DNA POLYMERASE HOMOLOG"/>
    <property type="match status" value="1"/>
</dbReference>
<evidence type="ECO:0000313" key="4">
    <source>
        <dbReference type="Proteomes" id="UP001408789"/>
    </source>
</evidence>
<gene>
    <name evidence="3" type="ORF">SSX86_001799</name>
</gene>
<name>A0AAP0DZP8_9ASTR</name>
<comment type="caution">
    <text evidence="3">The sequence shown here is derived from an EMBL/GenBank/DDBJ whole genome shotgun (WGS) entry which is preliminary data.</text>
</comment>
<feature type="region of interest" description="Disordered" evidence="1">
    <location>
        <begin position="154"/>
        <end position="185"/>
    </location>
</feature>
<dbReference type="InterPro" id="IPR043128">
    <property type="entry name" value="Rev_trsase/Diguanyl_cyclase"/>
</dbReference>
<dbReference type="Proteomes" id="UP001408789">
    <property type="component" value="Unassembled WGS sequence"/>
</dbReference>
<dbReference type="InterPro" id="IPR053134">
    <property type="entry name" value="RNA-dir_DNA_polymerase"/>
</dbReference>
<keyword evidence="4" id="KW-1185">Reference proteome</keyword>
<dbReference type="CDD" id="cd01647">
    <property type="entry name" value="RT_LTR"/>
    <property type="match status" value="1"/>
</dbReference>
<organism evidence="3 4">
    <name type="scientific">Deinandra increscens subsp. villosa</name>
    <dbReference type="NCBI Taxonomy" id="3103831"/>
    <lineage>
        <taxon>Eukaryota</taxon>
        <taxon>Viridiplantae</taxon>
        <taxon>Streptophyta</taxon>
        <taxon>Embryophyta</taxon>
        <taxon>Tracheophyta</taxon>
        <taxon>Spermatophyta</taxon>
        <taxon>Magnoliopsida</taxon>
        <taxon>eudicotyledons</taxon>
        <taxon>Gunneridae</taxon>
        <taxon>Pentapetalae</taxon>
        <taxon>asterids</taxon>
        <taxon>campanulids</taxon>
        <taxon>Asterales</taxon>
        <taxon>Asteraceae</taxon>
        <taxon>Asteroideae</taxon>
        <taxon>Heliantheae alliance</taxon>
        <taxon>Madieae</taxon>
        <taxon>Madiinae</taxon>
        <taxon>Deinandra</taxon>
    </lineage>
</organism>
<dbReference type="InterPro" id="IPR000477">
    <property type="entry name" value="RT_dom"/>
</dbReference>
<reference evidence="3 4" key="1">
    <citation type="submission" date="2024-04" db="EMBL/GenBank/DDBJ databases">
        <title>The reference genome of an endangered Asteraceae, Deinandra increscens subsp. villosa, native to the Central Coast of California.</title>
        <authorList>
            <person name="Guilliams M."/>
            <person name="Hasenstab-Lehman K."/>
            <person name="Meyer R."/>
            <person name="Mcevoy S."/>
        </authorList>
    </citation>
    <scope>NUCLEOTIDE SEQUENCE [LARGE SCALE GENOMIC DNA]</scope>
    <source>
        <tissue evidence="3">Leaf</tissue>
    </source>
</reference>
<dbReference type="AlphaFoldDB" id="A0AAP0DZP8"/>
<feature type="compositionally biased region" description="Gly residues" evidence="1">
    <location>
        <begin position="522"/>
        <end position="537"/>
    </location>
</feature>
<feature type="compositionally biased region" description="Basic and acidic residues" evidence="1">
    <location>
        <begin position="154"/>
        <end position="170"/>
    </location>
</feature>